<sequence>MATFGKRRAEESLEPVEFASLVSIWSGFMAWLQSLILWEKIRWNQIKREQFPFVGVPEKRREEKRREEKRREREREEKRREKRREEKRERREEKKEKRREKRREDHTVQHLWDFLALVLGSLSILIREMMDAVAQTRFEPGSDPLSLVFLPWLK</sequence>
<gene>
    <name evidence="2" type="ORF">DUI87_24692</name>
</gene>
<organism evidence="2 3">
    <name type="scientific">Hirundo rustica rustica</name>
    <dbReference type="NCBI Taxonomy" id="333673"/>
    <lineage>
        <taxon>Eukaryota</taxon>
        <taxon>Metazoa</taxon>
        <taxon>Chordata</taxon>
        <taxon>Craniata</taxon>
        <taxon>Vertebrata</taxon>
        <taxon>Euteleostomi</taxon>
        <taxon>Archelosauria</taxon>
        <taxon>Archosauria</taxon>
        <taxon>Dinosauria</taxon>
        <taxon>Saurischia</taxon>
        <taxon>Theropoda</taxon>
        <taxon>Coelurosauria</taxon>
        <taxon>Aves</taxon>
        <taxon>Neognathae</taxon>
        <taxon>Neoaves</taxon>
        <taxon>Telluraves</taxon>
        <taxon>Australaves</taxon>
        <taxon>Passeriformes</taxon>
        <taxon>Sylvioidea</taxon>
        <taxon>Hirundinidae</taxon>
        <taxon>Hirundo</taxon>
    </lineage>
</organism>
<evidence type="ECO:0000256" key="1">
    <source>
        <dbReference type="SAM" id="MobiDB-lite"/>
    </source>
</evidence>
<evidence type="ECO:0000313" key="3">
    <source>
        <dbReference type="Proteomes" id="UP000269221"/>
    </source>
</evidence>
<dbReference type="AlphaFoldDB" id="A0A3M0JCB0"/>
<reference evidence="2 3" key="1">
    <citation type="submission" date="2018-07" db="EMBL/GenBank/DDBJ databases">
        <title>A high quality draft genome assembly of the barn swallow (H. rustica rustica).</title>
        <authorList>
            <person name="Formenti G."/>
            <person name="Chiara M."/>
            <person name="Poveda L."/>
            <person name="Francoijs K.-J."/>
            <person name="Bonisoli-Alquati A."/>
            <person name="Canova L."/>
            <person name="Gianfranceschi L."/>
            <person name="Horner D.S."/>
            <person name="Saino N."/>
        </authorList>
    </citation>
    <scope>NUCLEOTIDE SEQUENCE [LARGE SCALE GENOMIC DNA]</scope>
    <source>
        <strain evidence="2">Chelidonia</strain>
        <tissue evidence="2">Blood</tissue>
    </source>
</reference>
<dbReference type="EMBL" id="QRBI01000152">
    <property type="protein sequence ID" value="RMB98478.1"/>
    <property type="molecule type" value="Genomic_DNA"/>
</dbReference>
<proteinExistence type="predicted"/>
<keyword evidence="3" id="KW-1185">Reference proteome</keyword>
<protein>
    <submittedName>
        <fullName evidence="2">Uncharacterized protein</fullName>
    </submittedName>
</protein>
<evidence type="ECO:0000313" key="2">
    <source>
        <dbReference type="EMBL" id="RMB98478.1"/>
    </source>
</evidence>
<name>A0A3M0JCB0_HIRRU</name>
<comment type="caution">
    <text evidence="2">The sequence shown here is derived from an EMBL/GenBank/DDBJ whole genome shotgun (WGS) entry which is preliminary data.</text>
</comment>
<accession>A0A3M0JCB0</accession>
<feature type="compositionally biased region" description="Basic and acidic residues" evidence="1">
    <location>
        <begin position="59"/>
        <end position="95"/>
    </location>
</feature>
<feature type="region of interest" description="Disordered" evidence="1">
    <location>
        <begin position="59"/>
        <end position="104"/>
    </location>
</feature>
<dbReference type="Proteomes" id="UP000269221">
    <property type="component" value="Unassembled WGS sequence"/>
</dbReference>